<evidence type="ECO:0000256" key="2">
    <source>
        <dbReference type="ARBA" id="ARBA00023015"/>
    </source>
</evidence>
<keyword evidence="8" id="KW-1185">Reference proteome</keyword>
<dbReference type="Proteomes" id="UP001610335">
    <property type="component" value="Unassembled WGS sequence"/>
</dbReference>
<dbReference type="SMART" id="SM00906">
    <property type="entry name" value="Fungal_trans"/>
    <property type="match status" value="1"/>
</dbReference>
<dbReference type="CDD" id="cd12148">
    <property type="entry name" value="fungal_TF_MHR"/>
    <property type="match status" value="1"/>
</dbReference>
<evidence type="ECO:0000256" key="5">
    <source>
        <dbReference type="ARBA" id="ARBA00023242"/>
    </source>
</evidence>
<dbReference type="PANTHER" id="PTHR47424">
    <property type="entry name" value="REGULATORY PROTEIN GAL4"/>
    <property type="match status" value="1"/>
</dbReference>
<reference evidence="7 8" key="1">
    <citation type="submission" date="2024-07" db="EMBL/GenBank/DDBJ databases">
        <title>Section-level genome sequencing and comparative genomics of Aspergillus sections Usti and Cavernicolus.</title>
        <authorList>
            <consortium name="Lawrence Berkeley National Laboratory"/>
            <person name="Nybo J.L."/>
            <person name="Vesth T.C."/>
            <person name="Theobald S."/>
            <person name="Frisvad J.C."/>
            <person name="Larsen T.O."/>
            <person name="Kjaerboelling I."/>
            <person name="Rothschild-Mancinelli K."/>
            <person name="Lyhne E.K."/>
            <person name="Kogle M.E."/>
            <person name="Barry K."/>
            <person name="Clum A."/>
            <person name="Na H."/>
            <person name="Ledsgaard L."/>
            <person name="Lin J."/>
            <person name="Lipzen A."/>
            <person name="Kuo A."/>
            <person name="Riley R."/>
            <person name="Mondo S."/>
            <person name="LaButti K."/>
            <person name="Haridas S."/>
            <person name="Pangalinan J."/>
            <person name="Salamov A.A."/>
            <person name="Simmons B.A."/>
            <person name="Magnuson J.K."/>
            <person name="Chen J."/>
            <person name="Drula E."/>
            <person name="Henrissat B."/>
            <person name="Wiebenga A."/>
            <person name="Lubbers R.J."/>
            <person name="Gomes A.C."/>
            <person name="Makela M.R."/>
            <person name="Stajich J."/>
            <person name="Grigoriev I.V."/>
            <person name="Mortensen U.H."/>
            <person name="De vries R.P."/>
            <person name="Baker S.E."/>
            <person name="Andersen M.R."/>
        </authorList>
    </citation>
    <scope>NUCLEOTIDE SEQUENCE [LARGE SCALE GENOMIC DNA]</scope>
    <source>
        <strain evidence="7 8">CBS 600.67</strain>
    </source>
</reference>
<keyword evidence="5" id="KW-0539">Nucleus</keyword>
<dbReference type="CDD" id="cd00067">
    <property type="entry name" value="GAL4"/>
    <property type="match status" value="1"/>
</dbReference>
<evidence type="ECO:0000313" key="7">
    <source>
        <dbReference type="EMBL" id="KAL2823559.1"/>
    </source>
</evidence>
<keyword evidence="4" id="KW-0804">Transcription</keyword>
<dbReference type="PANTHER" id="PTHR47424:SF3">
    <property type="entry name" value="REGULATORY PROTEIN GAL4"/>
    <property type="match status" value="1"/>
</dbReference>
<gene>
    <name evidence="7" type="ORF">BDW59DRAFT_180591</name>
</gene>
<name>A0ABR4I8J5_9EURO</name>
<keyword evidence="2" id="KW-0805">Transcription regulation</keyword>
<keyword evidence="1" id="KW-0479">Metal-binding</keyword>
<proteinExistence type="predicted"/>
<evidence type="ECO:0000256" key="3">
    <source>
        <dbReference type="ARBA" id="ARBA00023125"/>
    </source>
</evidence>
<evidence type="ECO:0000256" key="1">
    <source>
        <dbReference type="ARBA" id="ARBA00022723"/>
    </source>
</evidence>
<dbReference type="EMBL" id="JBFXLS010000051">
    <property type="protein sequence ID" value="KAL2823559.1"/>
    <property type="molecule type" value="Genomic_DNA"/>
</dbReference>
<dbReference type="PROSITE" id="PS50048">
    <property type="entry name" value="ZN2_CY6_FUNGAL_2"/>
    <property type="match status" value="1"/>
</dbReference>
<evidence type="ECO:0000313" key="8">
    <source>
        <dbReference type="Proteomes" id="UP001610335"/>
    </source>
</evidence>
<organism evidence="7 8">
    <name type="scientific">Aspergillus cavernicola</name>
    <dbReference type="NCBI Taxonomy" id="176166"/>
    <lineage>
        <taxon>Eukaryota</taxon>
        <taxon>Fungi</taxon>
        <taxon>Dikarya</taxon>
        <taxon>Ascomycota</taxon>
        <taxon>Pezizomycotina</taxon>
        <taxon>Eurotiomycetes</taxon>
        <taxon>Eurotiomycetidae</taxon>
        <taxon>Eurotiales</taxon>
        <taxon>Aspergillaceae</taxon>
        <taxon>Aspergillus</taxon>
        <taxon>Aspergillus subgen. Nidulantes</taxon>
    </lineage>
</organism>
<dbReference type="SMART" id="SM00066">
    <property type="entry name" value="GAL4"/>
    <property type="match status" value="1"/>
</dbReference>
<accession>A0ABR4I8J5</accession>
<feature type="domain" description="Zn(2)-C6 fungal-type" evidence="6">
    <location>
        <begin position="24"/>
        <end position="57"/>
    </location>
</feature>
<dbReference type="InterPro" id="IPR036864">
    <property type="entry name" value="Zn2-C6_fun-type_DNA-bd_sf"/>
</dbReference>
<evidence type="ECO:0000259" key="6">
    <source>
        <dbReference type="PROSITE" id="PS50048"/>
    </source>
</evidence>
<dbReference type="InterPro" id="IPR001138">
    <property type="entry name" value="Zn2Cys6_DnaBD"/>
</dbReference>
<keyword evidence="3" id="KW-0238">DNA-binding</keyword>
<protein>
    <submittedName>
        <fullName evidence="7">Fungal-specific transcription factor domain-containing protein</fullName>
    </submittedName>
</protein>
<dbReference type="Pfam" id="PF04082">
    <property type="entry name" value="Fungal_trans"/>
    <property type="match status" value="1"/>
</dbReference>
<dbReference type="Pfam" id="PF00172">
    <property type="entry name" value="Zn_clus"/>
    <property type="match status" value="1"/>
</dbReference>
<dbReference type="SUPFAM" id="SSF57701">
    <property type="entry name" value="Zn2/Cys6 DNA-binding domain"/>
    <property type="match status" value="1"/>
</dbReference>
<comment type="caution">
    <text evidence="7">The sequence shown here is derived from an EMBL/GenBank/DDBJ whole genome shotgun (WGS) entry which is preliminary data.</text>
</comment>
<sequence length="743" mass="83134">MASTPSHHVSDSPPSPKRRRVALACRNCRERKVRCDAVRPICGTCQRRGKTEEPCEYLVIAETAKFQTERAYIQSLRDHIVELENSARQPSTPLDLAPGENTAFQMVNSPVPPVISTPSEHPRVSHRHQEHCEHYPSPGATTLPSSISAMGAPVADIREADIRDQYFGHTSIVSLVQECAHTSPRQHRTVTQAFTPSADSPASCNVSCGGTRVSSLLSDDYSLPPRKTADWLLSIYFNSSHLFYPWVHKDSFLASYSYIWSPQDDRTLKDLPDVGLGGRNCPTSVFYCALNAILAIACEFSNLPSQEKRTTSLMFYERMKGLVNIDIFDSGSLAHVQALLLVAMYLQCTAYPKRCWNIVGMAYRMSTGLGLHLSRHARDLTRLEREMRWRTWCACVHMDIIVSMTMGRPAMTSSPDNVPLPSATDDRYLAMADEVDQPPGQVSPNQFMHENMRLIQILSKILARIYHSTEPIPEPAALRRPDVDLQAIVDIDRDFDDFEASLHSAFQWTTRDPIDPGSKRQSNVLHARFLHLRLLLYRPAFSEYCLAMTSPECASSNRGQRWSILCRANCATGCVQAACDLIESLATATIQYATGAWWYGVFYLISAGIILLLADSSQAPFDGIDREHRNTAWNRCIETLHRMVEVHPSARDYAIALSGLKEQQQSTTNAGPPEGQGQHYDLNGMAWNGQPERQAATLKNDLNAPYNILDPLVSHWDNGIEDIMLPAQFLQEMDGGLLLPSLF</sequence>
<dbReference type="InterPro" id="IPR051127">
    <property type="entry name" value="Fungal_SecMet_Regulators"/>
</dbReference>
<evidence type="ECO:0000256" key="4">
    <source>
        <dbReference type="ARBA" id="ARBA00023163"/>
    </source>
</evidence>
<dbReference type="Gene3D" id="4.10.240.10">
    <property type="entry name" value="Zn(2)-C6 fungal-type DNA-binding domain"/>
    <property type="match status" value="1"/>
</dbReference>
<dbReference type="InterPro" id="IPR007219">
    <property type="entry name" value="XnlR_reg_dom"/>
</dbReference>